<evidence type="ECO:0000256" key="1">
    <source>
        <dbReference type="ARBA" id="ARBA00004123"/>
    </source>
</evidence>
<proteinExistence type="predicted"/>
<evidence type="ECO:0000256" key="3">
    <source>
        <dbReference type="ARBA" id="ARBA00023242"/>
    </source>
</evidence>
<accession>A0A8H7ENY3</accession>
<reference evidence="4" key="1">
    <citation type="submission" date="2020-01" db="EMBL/GenBank/DDBJ databases">
        <title>Genome Sequencing of Three Apophysomyces-Like Fungal Strains Confirms a Novel Fungal Genus in the Mucoromycota with divergent Burkholderia-like Endosymbiotic Bacteria.</title>
        <authorList>
            <person name="Stajich J.E."/>
            <person name="Macias A.M."/>
            <person name="Carter-House D."/>
            <person name="Lovett B."/>
            <person name="Kasson L.R."/>
            <person name="Berry K."/>
            <person name="Grigoriev I."/>
            <person name="Chang Y."/>
            <person name="Spatafora J."/>
            <person name="Kasson M.T."/>
        </authorList>
    </citation>
    <scope>NUCLEOTIDE SEQUENCE</scope>
    <source>
        <strain evidence="4">NRRL A-21654</strain>
    </source>
</reference>
<dbReference type="AlphaFoldDB" id="A0A8H7ENY3"/>
<keyword evidence="5" id="KW-1185">Reference proteome</keyword>
<evidence type="ECO:0000313" key="4">
    <source>
        <dbReference type="EMBL" id="KAF7726523.1"/>
    </source>
</evidence>
<dbReference type="Pfam" id="PF12328">
    <property type="entry name" value="Rpp20"/>
    <property type="match status" value="1"/>
</dbReference>
<dbReference type="Proteomes" id="UP000605846">
    <property type="component" value="Unassembled WGS sequence"/>
</dbReference>
<dbReference type="InterPro" id="IPR036882">
    <property type="entry name" value="Alba-like_dom_sf"/>
</dbReference>
<name>A0A8H7ENY3_9FUNG</name>
<dbReference type="InterPro" id="IPR014612">
    <property type="entry name" value="Pop7/Rpp20"/>
</dbReference>
<keyword evidence="2" id="KW-0819">tRNA processing</keyword>
<organism evidence="4 5">
    <name type="scientific">Apophysomyces ossiformis</name>
    <dbReference type="NCBI Taxonomy" id="679940"/>
    <lineage>
        <taxon>Eukaryota</taxon>
        <taxon>Fungi</taxon>
        <taxon>Fungi incertae sedis</taxon>
        <taxon>Mucoromycota</taxon>
        <taxon>Mucoromycotina</taxon>
        <taxon>Mucoromycetes</taxon>
        <taxon>Mucorales</taxon>
        <taxon>Mucorineae</taxon>
        <taxon>Mucoraceae</taxon>
        <taxon>Apophysomyces</taxon>
    </lineage>
</organism>
<dbReference type="GO" id="GO:0001682">
    <property type="term" value="P:tRNA 5'-leader removal"/>
    <property type="evidence" value="ECO:0007669"/>
    <property type="project" value="InterPro"/>
</dbReference>
<gene>
    <name evidence="4" type="ORF">EC973_008654</name>
</gene>
<dbReference type="EMBL" id="JABAYA010000077">
    <property type="protein sequence ID" value="KAF7726523.1"/>
    <property type="molecule type" value="Genomic_DNA"/>
</dbReference>
<evidence type="ECO:0000313" key="5">
    <source>
        <dbReference type="Proteomes" id="UP000605846"/>
    </source>
</evidence>
<sequence length="86" mass="9630">MICRAINTALAVQEALSYHVDVKPTTKTVALIDDIIPEDMDKDIETQERLNSAIHIQIIAKAGLVELQQASRPMTSHPSRNRTKHK</sequence>
<evidence type="ECO:0000256" key="2">
    <source>
        <dbReference type="ARBA" id="ARBA00022694"/>
    </source>
</evidence>
<dbReference type="GO" id="GO:0005655">
    <property type="term" value="C:nucleolar ribonuclease P complex"/>
    <property type="evidence" value="ECO:0007669"/>
    <property type="project" value="InterPro"/>
</dbReference>
<dbReference type="GO" id="GO:0003676">
    <property type="term" value="F:nucleic acid binding"/>
    <property type="evidence" value="ECO:0007669"/>
    <property type="project" value="InterPro"/>
</dbReference>
<comment type="subcellular location">
    <subcellularLocation>
        <location evidence="1">Nucleus</location>
    </subcellularLocation>
</comment>
<keyword evidence="3" id="KW-0539">Nucleus</keyword>
<dbReference type="Gene3D" id="3.30.110.20">
    <property type="entry name" value="Alba-like domain"/>
    <property type="match status" value="1"/>
</dbReference>
<comment type="caution">
    <text evidence="4">The sequence shown here is derived from an EMBL/GenBank/DDBJ whole genome shotgun (WGS) entry which is preliminary data.</text>
</comment>
<dbReference type="OrthoDB" id="416729at2759"/>
<dbReference type="GO" id="GO:0000172">
    <property type="term" value="C:ribonuclease MRP complex"/>
    <property type="evidence" value="ECO:0007669"/>
    <property type="project" value="InterPro"/>
</dbReference>
<protein>
    <submittedName>
        <fullName evidence="4">Uncharacterized protein</fullName>
    </submittedName>
</protein>